<dbReference type="PIRSF" id="PIRSF000876">
    <property type="entry name" value="RR_chemtxs_CheB"/>
    <property type="match status" value="1"/>
</dbReference>
<evidence type="ECO:0000256" key="2">
    <source>
        <dbReference type="ARBA" id="ARBA00022801"/>
    </source>
</evidence>
<feature type="modified residue" description="4-aspartylphosphate" evidence="6">
    <location>
        <position position="64"/>
    </location>
</feature>
<evidence type="ECO:0000256" key="6">
    <source>
        <dbReference type="PROSITE-ProRule" id="PRU00169"/>
    </source>
</evidence>
<dbReference type="CDD" id="cd16432">
    <property type="entry name" value="CheB_Rec"/>
    <property type="match status" value="1"/>
</dbReference>
<dbReference type="GO" id="GO:0008984">
    <property type="term" value="F:protein-glutamate methylesterase activity"/>
    <property type="evidence" value="ECO:0007669"/>
    <property type="project" value="UniProtKB-EC"/>
</dbReference>
<dbReference type="Pfam" id="PF01339">
    <property type="entry name" value="CheB_methylest"/>
    <property type="match status" value="1"/>
</dbReference>
<dbReference type="EC" id="3.1.1.61" evidence="3"/>
<organism evidence="9 10">
    <name type="scientific">Erythrobacter fulvus</name>
    <dbReference type="NCBI Taxonomy" id="2987523"/>
    <lineage>
        <taxon>Bacteria</taxon>
        <taxon>Pseudomonadati</taxon>
        <taxon>Pseudomonadota</taxon>
        <taxon>Alphaproteobacteria</taxon>
        <taxon>Sphingomonadales</taxon>
        <taxon>Erythrobacteraceae</taxon>
        <taxon>Erythrobacter/Porphyrobacter group</taxon>
        <taxon>Erythrobacter</taxon>
    </lineage>
</organism>
<dbReference type="RefSeq" id="WP_273677371.1">
    <property type="nucleotide sequence ID" value="NZ_JAQQXQ010000004.1"/>
</dbReference>
<dbReference type="SMART" id="SM00448">
    <property type="entry name" value="REC"/>
    <property type="match status" value="1"/>
</dbReference>
<feature type="domain" description="CheB-type methylesterase" evidence="8">
    <location>
        <begin position="159"/>
        <end position="357"/>
    </location>
</feature>
<dbReference type="GO" id="GO:0032259">
    <property type="term" value="P:methylation"/>
    <property type="evidence" value="ECO:0007669"/>
    <property type="project" value="UniProtKB-KW"/>
</dbReference>
<dbReference type="GO" id="GO:0008168">
    <property type="term" value="F:methyltransferase activity"/>
    <property type="evidence" value="ECO:0007669"/>
    <property type="project" value="UniProtKB-KW"/>
</dbReference>
<dbReference type="InterPro" id="IPR008248">
    <property type="entry name" value="CheB-like"/>
</dbReference>
<keyword evidence="9" id="KW-0489">Methyltransferase</keyword>
<dbReference type="Gene3D" id="3.40.50.180">
    <property type="entry name" value="Methylesterase CheB, C-terminal domain"/>
    <property type="match status" value="1"/>
</dbReference>
<name>A0ABT5JP61_9SPHN</name>
<keyword evidence="9" id="KW-0808">Transferase</keyword>
<keyword evidence="1 5" id="KW-0145">Chemotaxis</keyword>
<proteinExistence type="predicted"/>
<dbReference type="InterPro" id="IPR000673">
    <property type="entry name" value="Sig_transdc_resp-reg_Me-estase"/>
</dbReference>
<dbReference type="Pfam" id="PF00072">
    <property type="entry name" value="Response_reg"/>
    <property type="match status" value="1"/>
</dbReference>
<evidence type="ECO:0000313" key="10">
    <source>
        <dbReference type="Proteomes" id="UP001216558"/>
    </source>
</evidence>
<accession>A0ABT5JP61</accession>
<reference evidence="9 10" key="1">
    <citation type="submission" date="2022-10" db="EMBL/GenBank/DDBJ databases">
        <title>Erythrobacter sp. sf7 Genome sequencing.</title>
        <authorList>
            <person name="Park S."/>
        </authorList>
    </citation>
    <scope>NUCLEOTIDE SEQUENCE [LARGE SCALE GENOMIC DNA]</scope>
    <source>
        <strain evidence="10">sf7</strain>
    </source>
</reference>
<gene>
    <name evidence="9" type="primary">cheB</name>
    <name evidence="9" type="ORF">OIK40_07195</name>
</gene>
<dbReference type="PROSITE" id="PS50122">
    <property type="entry name" value="CHEB"/>
    <property type="match status" value="1"/>
</dbReference>
<evidence type="ECO:0000259" key="8">
    <source>
        <dbReference type="PROSITE" id="PS50122"/>
    </source>
</evidence>
<evidence type="ECO:0000256" key="4">
    <source>
        <dbReference type="ARBA" id="ARBA00048267"/>
    </source>
</evidence>
<dbReference type="PROSITE" id="PS50110">
    <property type="entry name" value="RESPONSE_REGULATORY"/>
    <property type="match status" value="1"/>
</dbReference>
<dbReference type="PANTHER" id="PTHR42872:SF3">
    <property type="entry name" value="PROTEIN-GLUTAMATE METHYLESTERASE_PROTEIN-GLUTAMINE GLUTAMINASE 1"/>
    <property type="match status" value="1"/>
</dbReference>
<dbReference type="Proteomes" id="UP001216558">
    <property type="component" value="Unassembled WGS sequence"/>
</dbReference>
<dbReference type="CDD" id="cd17541">
    <property type="entry name" value="REC_CheB-like"/>
    <property type="match status" value="1"/>
</dbReference>
<dbReference type="SUPFAM" id="SSF52172">
    <property type="entry name" value="CheY-like"/>
    <property type="match status" value="1"/>
</dbReference>
<evidence type="ECO:0000256" key="3">
    <source>
        <dbReference type="ARBA" id="ARBA00039140"/>
    </source>
</evidence>
<feature type="active site" evidence="5">
    <location>
        <position position="203"/>
    </location>
</feature>
<dbReference type="GO" id="GO:0016301">
    <property type="term" value="F:kinase activity"/>
    <property type="evidence" value="ECO:0007669"/>
    <property type="project" value="UniProtKB-KW"/>
</dbReference>
<sequence length="362" mass="37149">MSTATARRAGAIRVMIVDDSLTVRTIFKRMVESDPALAVAGTASSAERAIAQLCEEPADVVLLDLEMPGMGGLDALPAILATPGGPQVLVVSSLTVDGAEHTLAALQMGAADTLLKPLPGGFNEDYRTQLLGKIRALGTRSSEPGGNAAEPPERSFARPAATLRQRRTEVLAIGASTGGIHALGLMLGAMGRSCDLPILITQHLPASFIPVFARQVENACGRPADIAEDGMDIRPGRVLIAPGHGHLLARRSGQRLVVRICTEPAPSGCVPSVDPMLSSLAAACEGRALGVILSGMGRDGLIGATELVAAGGTIFAQDAESSAVWGMPGAVAKAGLASLIASPERLGETIIARTSAPMLRQG</sequence>
<keyword evidence="9" id="KW-0418">Kinase</keyword>
<evidence type="ECO:0000256" key="5">
    <source>
        <dbReference type="PROSITE-ProRule" id="PRU00050"/>
    </source>
</evidence>
<comment type="caution">
    <text evidence="9">The sequence shown here is derived from an EMBL/GenBank/DDBJ whole genome shotgun (WGS) entry which is preliminary data.</text>
</comment>
<dbReference type="Gene3D" id="3.40.50.2300">
    <property type="match status" value="1"/>
</dbReference>
<dbReference type="NCBIfam" id="NF001965">
    <property type="entry name" value="PRK00742.1"/>
    <property type="match status" value="1"/>
</dbReference>
<dbReference type="PANTHER" id="PTHR42872">
    <property type="entry name" value="PROTEIN-GLUTAMATE METHYLESTERASE/PROTEIN-GLUTAMINE GLUTAMINASE"/>
    <property type="match status" value="1"/>
</dbReference>
<dbReference type="SUPFAM" id="SSF52738">
    <property type="entry name" value="Methylesterase CheB, C-terminal domain"/>
    <property type="match status" value="1"/>
</dbReference>
<feature type="active site" evidence="5">
    <location>
        <position position="299"/>
    </location>
</feature>
<dbReference type="InterPro" id="IPR001789">
    <property type="entry name" value="Sig_transdc_resp-reg_receiver"/>
</dbReference>
<comment type="catalytic activity">
    <reaction evidence="4">
        <text>[protein]-L-glutamate 5-O-methyl ester + H2O = L-glutamyl-[protein] + methanol + H(+)</text>
        <dbReference type="Rhea" id="RHEA:23236"/>
        <dbReference type="Rhea" id="RHEA-COMP:10208"/>
        <dbReference type="Rhea" id="RHEA-COMP:10311"/>
        <dbReference type="ChEBI" id="CHEBI:15377"/>
        <dbReference type="ChEBI" id="CHEBI:15378"/>
        <dbReference type="ChEBI" id="CHEBI:17790"/>
        <dbReference type="ChEBI" id="CHEBI:29973"/>
        <dbReference type="ChEBI" id="CHEBI:82795"/>
        <dbReference type="EC" id="3.1.1.61"/>
    </reaction>
</comment>
<protein>
    <recommendedName>
        <fullName evidence="3">protein-glutamate methylesterase</fullName>
        <ecNumber evidence="3">3.1.1.61</ecNumber>
    </recommendedName>
</protein>
<dbReference type="InterPro" id="IPR011006">
    <property type="entry name" value="CheY-like_superfamily"/>
</dbReference>
<keyword evidence="2 5" id="KW-0378">Hydrolase</keyword>
<feature type="active site" evidence="5">
    <location>
        <position position="176"/>
    </location>
</feature>
<dbReference type="InterPro" id="IPR035909">
    <property type="entry name" value="CheB_C"/>
</dbReference>
<keyword evidence="6" id="KW-0597">Phosphoprotein</keyword>
<evidence type="ECO:0000256" key="1">
    <source>
        <dbReference type="ARBA" id="ARBA00022500"/>
    </source>
</evidence>
<keyword evidence="10" id="KW-1185">Reference proteome</keyword>
<evidence type="ECO:0000259" key="7">
    <source>
        <dbReference type="PROSITE" id="PS50110"/>
    </source>
</evidence>
<evidence type="ECO:0000313" key="9">
    <source>
        <dbReference type="EMBL" id="MDC8754428.1"/>
    </source>
</evidence>
<dbReference type="EMBL" id="JAQQXQ010000004">
    <property type="protein sequence ID" value="MDC8754428.1"/>
    <property type="molecule type" value="Genomic_DNA"/>
</dbReference>
<feature type="domain" description="Response regulatory" evidence="7">
    <location>
        <begin position="13"/>
        <end position="131"/>
    </location>
</feature>